<feature type="compositionally biased region" description="Polar residues" evidence="1">
    <location>
        <begin position="34"/>
        <end position="46"/>
    </location>
</feature>
<accession>A0A9Q0L105</accession>
<feature type="region of interest" description="Disordered" evidence="1">
    <location>
        <begin position="1"/>
        <end position="75"/>
    </location>
</feature>
<feature type="region of interest" description="Disordered" evidence="1">
    <location>
        <begin position="92"/>
        <end position="158"/>
    </location>
</feature>
<organism evidence="2 3">
    <name type="scientific">Protea cynaroides</name>
    <dbReference type="NCBI Taxonomy" id="273540"/>
    <lineage>
        <taxon>Eukaryota</taxon>
        <taxon>Viridiplantae</taxon>
        <taxon>Streptophyta</taxon>
        <taxon>Embryophyta</taxon>
        <taxon>Tracheophyta</taxon>
        <taxon>Spermatophyta</taxon>
        <taxon>Magnoliopsida</taxon>
        <taxon>Proteales</taxon>
        <taxon>Proteaceae</taxon>
        <taxon>Protea</taxon>
    </lineage>
</organism>
<feature type="compositionally biased region" description="Pro residues" evidence="1">
    <location>
        <begin position="48"/>
        <end position="67"/>
    </location>
</feature>
<dbReference type="OrthoDB" id="1929225at2759"/>
<evidence type="ECO:0000313" key="2">
    <source>
        <dbReference type="EMBL" id="KAJ4980463.1"/>
    </source>
</evidence>
<keyword evidence="3" id="KW-1185">Reference proteome</keyword>
<feature type="compositionally biased region" description="Low complexity" evidence="1">
    <location>
        <begin position="106"/>
        <end position="116"/>
    </location>
</feature>
<feature type="compositionally biased region" description="Basic and acidic residues" evidence="1">
    <location>
        <begin position="20"/>
        <end position="33"/>
    </location>
</feature>
<dbReference type="Proteomes" id="UP001141806">
    <property type="component" value="Unassembled WGS sequence"/>
</dbReference>
<reference evidence="2" key="1">
    <citation type="journal article" date="2023" name="Plant J.">
        <title>The genome of the king protea, Protea cynaroides.</title>
        <authorList>
            <person name="Chang J."/>
            <person name="Duong T.A."/>
            <person name="Schoeman C."/>
            <person name="Ma X."/>
            <person name="Roodt D."/>
            <person name="Barker N."/>
            <person name="Li Z."/>
            <person name="Van de Peer Y."/>
            <person name="Mizrachi E."/>
        </authorList>
    </citation>
    <scope>NUCLEOTIDE SEQUENCE</scope>
    <source>
        <tissue evidence="2">Young leaves</tissue>
    </source>
</reference>
<evidence type="ECO:0000313" key="3">
    <source>
        <dbReference type="Proteomes" id="UP001141806"/>
    </source>
</evidence>
<protein>
    <submittedName>
        <fullName evidence="2">Uncharacterized protein</fullName>
    </submittedName>
</protein>
<dbReference type="EMBL" id="JAMYWD010000001">
    <property type="protein sequence ID" value="KAJ4980463.1"/>
    <property type="molecule type" value="Genomic_DNA"/>
</dbReference>
<comment type="caution">
    <text evidence="2">The sequence shown here is derived from an EMBL/GenBank/DDBJ whole genome shotgun (WGS) entry which is preliminary data.</text>
</comment>
<dbReference type="AlphaFoldDB" id="A0A9Q0L105"/>
<sequence>MMAFSNGPAYARGFGGVAGHGRDSEDNTTDHLSHPSSFHSGKSTLGPSPQPPAPPPAPPPPPPPPPSLASVFHNLFSYKKTSKSKRIHSVSLTHLEPSPPPPPPQLASSSQLSSDSPRQRKRNSAVGGRQPPLPKKMSSKVYEGEENLNSREQSPLIPMPLPPPPPPFPILEMNFVVHGGLLRIRSNQYSLTQQLSGQIAFFEYSLDESKPNFSILIPNIAINLK</sequence>
<proteinExistence type="predicted"/>
<gene>
    <name evidence="2" type="ORF">NE237_031300</name>
</gene>
<name>A0A9Q0L105_9MAGN</name>
<evidence type="ECO:0000256" key="1">
    <source>
        <dbReference type="SAM" id="MobiDB-lite"/>
    </source>
</evidence>